<protein>
    <submittedName>
        <fullName evidence="2">Uncharacterized protein</fullName>
    </submittedName>
</protein>
<proteinExistence type="predicted"/>
<dbReference type="EMBL" id="JASXSV010000006">
    <property type="protein sequence ID" value="MDP0588602.1"/>
    <property type="molecule type" value="Genomic_DNA"/>
</dbReference>
<feature type="region of interest" description="Disordered" evidence="1">
    <location>
        <begin position="15"/>
        <end position="43"/>
    </location>
</feature>
<name>A0AA90NL45_9GAMM</name>
<sequence length="43" mass="4505">MMSLTATTVVVLGNPAQINPTTSAQKRAKPPSYNLSLSDDGND</sequence>
<dbReference type="Proteomes" id="UP001178148">
    <property type="component" value="Unassembled WGS sequence"/>
</dbReference>
<organism evidence="2 3">
    <name type="scientific">Candidatus Endonucleibacter bathymodioli</name>
    <dbReference type="NCBI Taxonomy" id="539814"/>
    <lineage>
        <taxon>Bacteria</taxon>
        <taxon>Pseudomonadati</taxon>
        <taxon>Pseudomonadota</taxon>
        <taxon>Gammaproteobacteria</taxon>
        <taxon>Oceanospirillales</taxon>
        <taxon>Endozoicomonadaceae</taxon>
        <taxon>Candidatus Endonucleibacter</taxon>
    </lineage>
</organism>
<keyword evidence="3" id="KW-1185">Reference proteome</keyword>
<evidence type="ECO:0000313" key="3">
    <source>
        <dbReference type="Proteomes" id="UP001178148"/>
    </source>
</evidence>
<gene>
    <name evidence="2" type="ORF">QS748_05175</name>
</gene>
<evidence type="ECO:0000256" key="1">
    <source>
        <dbReference type="SAM" id="MobiDB-lite"/>
    </source>
</evidence>
<comment type="caution">
    <text evidence="2">The sequence shown here is derived from an EMBL/GenBank/DDBJ whole genome shotgun (WGS) entry which is preliminary data.</text>
</comment>
<reference evidence="2 3" key="1">
    <citation type="journal article" date="2023" name="bioRxiv">
        <title>An intranuclear bacterial parasite of deep-sea mussels expresses apoptosis inhibitors acquired from its host.</title>
        <authorList>
            <person name="Gonzalez Porras M.A."/>
            <person name="Assie A."/>
            <person name="Tietjen M."/>
            <person name="Violette M."/>
            <person name="Kleiner M."/>
            <person name="Gruber-Vodicka H."/>
            <person name="Dubilier N."/>
            <person name="Leisch N."/>
        </authorList>
    </citation>
    <scope>NUCLEOTIDE SEQUENCE [LARGE SCALE GENOMIC DNA]</scope>
    <source>
        <strain evidence="2">IAP13</strain>
    </source>
</reference>
<accession>A0AA90NL45</accession>
<dbReference type="AlphaFoldDB" id="A0AA90NL45"/>
<evidence type="ECO:0000313" key="2">
    <source>
        <dbReference type="EMBL" id="MDP0588602.1"/>
    </source>
</evidence>
<feature type="compositionally biased region" description="Polar residues" evidence="1">
    <location>
        <begin position="16"/>
        <end position="25"/>
    </location>
</feature>
<feature type="compositionally biased region" description="Polar residues" evidence="1">
    <location>
        <begin position="33"/>
        <end position="43"/>
    </location>
</feature>